<sequence>MTAALAWLLAGVSDRSGSEAAGFPGVFAQVSLATTVPFALTTMLVEAVVAVIVLVGLVTPDEALGWLTGEGAGFAAAYQLAGVLWVVALLAVVARLATGARWHLAAVLGLLLAAAYGLPIGLLIR</sequence>
<feature type="transmembrane region" description="Helical" evidence="1">
    <location>
        <begin position="71"/>
        <end position="96"/>
    </location>
</feature>
<feature type="transmembrane region" description="Helical" evidence="1">
    <location>
        <begin position="102"/>
        <end position="124"/>
    </location>
</feature>
<keyword evidence="1" id="KW-1133">Transmembrane helix</keyword>
<dbReference type="EMBL" id="JACCBE010000001">
    <property type="protein sequence ID" value="NYD58940.1"/>
    <property type="molecule type" value="Genomic_DNA"/>
</dbReference>
<gene>
    <name evidence="2" type="ORF">BKA08_003178</name>
</gene>
<dbReference type="RefSeq" id="WP_179616470.1">
    <property type="nucleotide sequence ID" value="NZ_CP059163.1"/>
</dbReference>
<protein>
    <submittedName>
        <fullName evidence="2">Uncharacterized protein</fullName>
    </submittedName>
</protein>
<dbReference type="AlphaFoldDB" id="A0A7Y9F5D1"/>
<evidence type="ECO:0000313" key="2">
    <source>
        <dbReference type="EMBL" id="NYD58940.1"/>
    </source>
</evidence>
<keyword evidence="1" id="KW-0812">Transmembrane</keyword>
<comment type="caution">
    <text evidence="2">The sequence shown here is derived from an EMBL/GenBank/DDBJ whole genome shotgun (WGS) entry which is preliminary data.</text>
</comment>
<proteinExistence type="predicted"/>
<name>A0A7Y9F5D1_9ACTN</name>
<keyword evidence="3" id="KW-1185">Reference proteome</keyword>
<dbReference type="Proteomes" id="UP000516957">
    <property type="component" value="Unassembled WGS sequence"/>
</dbReference>
<feature type="transmembrane region" description="Helical" evidence="1">
    <location>
        <begin position="36"/>
        <end position="59"/>
    </location>
</feature>
<reference evidence="2 3" key="1">
    <citation type="submission" date="2020-07" db="EMBL/GenBank/DDBJ databases">
        <title>Sequencing the genomes of 1000 actinobacteria strains.</title>
        <authorList>
            <person name="Klenk H.-P."/>
        </authorList>
    </citation>
    <scope>NUCLEOTIDE SEQUENCE [LARGE SCALE GENOMIC DNA]</scope>
    <source>
        <strain evidence="2 3">DSM 18965</strain>
    </source>
</reference>
<keyword evidence="1" id="KW-0472">Membrane</keyword>
<accession>A0A7Y9F5D1</accession>
<evidence type="ECO:0000256" key="1">
    <source>
        <dbReference type="SAM" id="Phobius"/>
    </source>
</evidence>
<organism evidence="2 3">
    <name type="scientific">Nocardioides marinisabuli</name>
    <dbReference type="NCBI Taxonomy" id="419476"/>
    <lineage>
        <taxon>Bacteria</taxon>
        <taxon>Bacillati</taxon>
        <taxon>Actinomycetota</taxon>
        <taxon>Actinomycetes</taxon>
        <taxon>Propionibacteriales</taxon>
        <taxon>Nocardioidaceae</taxon>
        <taxon>Nocardioides</taxon>
    </lineage>
</organism>
<evidence type="ECO:0000313" key="3">
    <source>
        <dbReference type="Proteomes" id="UP000516957"/>
    </source>
</evidence>